<feature type="non-terminal residue" evidence="1">
    <location>
        <position position="1"/>
    </location>
</feature>
<dbReference type="AlphaFoldDB" id="A0A8X6MGU2"/>
<organism evidence="1 2">
    <name type="scientific">Nephila pilipes</name>
    <name type="common">Giant wood spider</name>
    <name type="synonym">Nephila maculata</name>
    <dbReference type="NCBI Taxonomy" id="299642"/>
    <lineage>
        <taxon>Eukaryota</taxon>
        <taxon>Metazoa</taxon>
        <taxon>Ecdysozoa</taxon>
        <taxon>Arthropoda</taxon>
        <taxon>Chelicerata</taxon>
        <taxon>Arachnida</taxon>
        <taxon>Araneae</taxon>
        <taxon>Araneomorphae</taxon>
        <taxon>Entelegynae</taxon>
        <taxon>Araneoidea</taxon>
        <taxon>Nephilidae</taxon>
        <taxon>Nephila</taxon>
    </lineage>
</organism>
<dbReference type="Proteomes" id="UP000887013">
    <property type="component" value="Unassembled WGS sequence"/>
</dbReference>
<keyword evidence="2" id="KW-1185">Reference proteome</keyword>
<dbReference type="EMBL" id="BMAW01092777">
    <property type="protein sequence ID" value="GFS56965.1"/>
    <property type="molecule type" value="Genomic_DNA"/>
</dbReference>
<name>A0A8X6MGU2_NEPPI</name>
<reference evidence="1" key="1">
    <citation type="submission" date="2020-08" db="EMBL/GenBank/DDBJ databases">
        <title>Multicomponent nature underlies the extraordinary mechanical properties of spider dragline silk.</title>
        <authorList>
            <person name="Kono N."/>
            <person name="Nakamura H."/>
            <person name="Mori M."/>
            <person name="Yoshida Y."/>
            <person name="Ohtoshi R."/>
            <person name="Malay A.D."/>
            <person name="Moran D.A.P."/>
            <person name="Tomita M."/>
            <person name="Numata K."/>
            <person name="Arakawa K."/>
        </authorList>
    </citation>
    <scope>NUCLEOTIDE SEQUENCE</scope>
</reference>
<accession>A0A8X6MGU2</accession>
<evidence type="ECO:0000313" key="1">
    <source>
        <dbReference type="EMBL" id="GFS56965.1"/>
    </source>
</evidence>
<protein>
    <submittedName>
        <fullName evidence="1">Uncharacterized protein</fullName>
    </submittedName>
</protein>
<evidence type="ECO:0000313" key="2">
    <source>
        <dbReference type="Proteomes" id="UP000887013"/>
    </source>
</evidence>
<proteinExistence type="predicted"/>
<comment type="caution">
    <text evidence="1">The sequence shown here is derived from an EMBL/GenBank/DDBJ whole genome shotgun (WGS) entry which is preliminary data.</text>
</comment>
<sequence>KGVDEQGCQRLLLEEEVTLNHLLRDGSKKLRDVIA</sequence>
<gene>
    <name evidence="1" type="ORF">NPIL_380301</name>
</gene>